<feature type="region of interest" description="Disordered" evidence="9">
    <location>
        <begin position="566"/>
        <end position="608"/>
    </location>
</feature>
<feature type="transmembrane region" description="Helical" evidence="10">
    <location>
        <begin position="66"/>
        <end position="85"/>
    </location>
</feature>
<reference evidence="12 13" key="1">
    <citation type="journal article" date="2019" name="Fungal Biol. Biotechnol.">
        <title>Draft genome sequence of fastidious pathogen Ceratobasidium theobromae, which causes vascular-streak dieback in Theobroma cacao.</title>
        <authorList>
            <person name="Ali S.S."/>
            <person name="Asman A."/>
            <person name="Shao J."/>
            <person name="Firmansyah A.P."/>
            <person name="Susilo A.W."/>
            <person name="Rosmana A."/>
            <person name="McMahon P."/>
            <person name="Junaid M."/>
            <person name="Guest D."/>
            <person name="Kheng T.Y."/>
            <person name="Meinhardt L.W."/>
            <person name="Bailey B.A."/>
        </authorList>
    </citation>
    <scope>NUCLEOTIDE SEQUENCE [LARGE SCALE GENOMIC DNA]</scope>
    <source>
        <strain evidence="12 13">CT2</strain>
    </source>
</reference>
<feature type="region of interest" description="Disordered" evidence="9">
    <location>
        <begin position="1"/>
        <end position="44"/>
    </location>
</feature>
<dbReference type="Proteomes" id="UP000383932">
    <property type="component" value="Unassembled WGS sequence"/>
</dbReference>
<evidence type="ECO:0000256" key="3">
    <source>
        <dbReference type="ARBA" id="ARBA00022448"/>
    </source>
</evidence>
<sequence>MPPLSSAGVEKIPNERHLQDDSGSDDLATSRRQESPPPRSRPLTSLLDWHISHEEIEKHRPRLRGAHLTGFLAFIAGTGFTLFGYDQGVLSALLTTESFMSTFPQTSAITGPPNHATLQSLLVAIYEIGCLIGALSNLWMGERLGRRRTIVVGGIVMIIGAILQAASFSYAQMLVARVITGLGNGLNTSTVPAYHAECAAPEKRGFLIMIEGSLITFGIMISYVVPSPTHPSTHHTCWPQWIDFGFFFVKNSSAQWRAPVALQIIFALVMIFGIGFLPDSPRWLVNQGRYSEALAVISALEDKPHNHPDVQRTFLAIREAALAEHTVSDEGKDQNRASLGELLHGGRSQNFRRATLGIVIQAFQQITGINLITYYATLLFERLGIDDLRSRILAACNGTEYFLASLIAVWLVEKVGRRKLMIFGAIGQTITMILLAVLGSIDKSSTNIVSAVLLFVFNSFFAVGWLGMTWLYPAEITPLRIRQPANALSTASNWAFNFMVVMVTGPSFQNIGYHTYTVFACLNAFIIPIVYLFFPETAGKSLEDMDVVFAQAYNEGVSPVAVSLRKDIPPAGSPEADEILGFGLRRRKNDPSPSPDQTEIGGADAEKQ</sequence>
<dbReference type="OrthoDB" id="2544694at2759"/>
<dbReference type="AlphaFoldDB" id="A0A5N5QUN2"/>
<evidence type="ECO:0000313" key="13">
    <source>
        <dbReference type="Proteomes" id="UP000383932"/>
    </source>
</evidence>
<comment type="subcellular location">
    <subcellularLocation>
        <location evidence="1">Membrane</location>
        <topology evidence="1">Multi-pass membrane protein</topology>
    </subcellularLocation>
</comment>
<keyword evidence="12" id="KW-0762">Sugar transport</keyword>
<evidence type="ECO:0000256" key="7">
    <source>
        <dbReference type="ARBA" id="ARBA00049119"/>
    </source>
</evidence>
<evidence type="ECO:0000256" key="6">
    <source>
        <dbReference type="ARBA" id="ARBA00023136"/>
    </source>
</evidence>
<dbReference type="InterPro" id="IPR005828">
    <property type="entry name" value="MFS_sugar_transport-like"/>
</dbReference>
<dbReference type="InterPro" id="IPR005829">
    <property type="entry name" value="Sugar_transporter_CS"/>
</dbReference>
<feature type="transmembrane region" description="Helical" evidence="10">
    <location>
        <begin position="420"/>
        <end position="441"/>
    </location>
</feature>
<evidence type="ECO:0000313" key="12">
    <source>
        <dbReference type="EMBL" id="KAB5594886.1"/>
    </source>
</evidence>
<evidence type="ECO:0000256" key="9">
    <source>
        <dbReference type="SAM" id="MobiDB-lite"/>
    </source>
</evidence>
<dbReference type="GO" id="GO:0005351">
    <property type="term" value="F:carbohydrate:proton symporter activity"/>
    <property type="evidence" value="ECO:0007669"/>
    <property type="project" value="TreeGrafter"/>
</dbReference>
<feature type="transmembrane region" description="Helical" evidence="10">
    <location>
        <begin position="392"/>
        <end position="413"/>
    </location>
</feature>
<evidence type="ECO:0000256" key="8">
    <source>
        <dbReference type="RuleBase" id="RU003346"/>
    </source>
</evidence>
<proteinExistence type="inferred from homology"/>
<keyword evidence="4 10" id="KW-0812">Transmembrane</keyword>
<evidence type="ECO:0000256" key="10">
    <source>
        <dbReference type="SAM" id="Phobius"/>
    </source>
</evidence>
<evidence type="ECO:0000256" key="5">
    <source>
        <dbReference type="ARBA" id="ARBA00022989"/>
    </source>
</evidence>
<evidence type="ECO:0000256" key="1">
    <source>
        <dbReference type="ARBA" id="ARBA00004141"/>
    </source>
</evidence>
<dbReference type="SUPFAM" id="SSF103473">
    <property type="entry name" value="MFS general substrate transporter"/>
    <property type="match status" value="1"/>
</dbReference>
<dbReference type="InterPro" id="IPR036259">
    <property type="entry name" value="MFS_trans_sf"/>
</dbReference>
<dbReference type="Pfam" id="PF00083">
    <property type="entry name" value="Sugar_tr"/>
    <property type="match status" value="1"/>
</dbReference>
<accession>A0A5N5QUN2</accession>
<evidence type="ECO:0000256" key="4">
    <source>
        <dbReference type="ARBA" id="ARBA00022692"/>
    </source>
</evidence>
<dbReference type="PRINTS" id="PR00171">
    <property type="entry name" value="SUGRTRNSPORT"/>
</dbReference>
<dbReference type="GO" id="GO:0016020">
    <property type="term" value="C:membrane"/>
    <property type="evidence" value="ECO:0007669"/>
    <property type="project" value="UniProtKB-SubCell"/>
</dbReference>
<evidence type="ECO:0000259" key="11">
    <source>
        <dbReference type="PROSITE" id="PS50850"/>
    </source>
</evidence>
<dbReference type="PANTHER" id="PTHR48022:SF68">
    <property type="entry name" value="MAJOR FACILITATOR SUPERFAMILY (MFS) PROFILE DOMAIN-CONTAINING PROTEIN-RELATED"/>
    <property type="match status" value="1"/>
</dbReference>
<gene>
    <name evidence="12" type="ORF">CTheo_1701</name>
</gene>
<dbReference type="PROSITE" id="PS00216">
    <property type="entry name" value="SUGAR_TRANSPORT_1"/>
    <property type="match status" value="1"/>
</dbReference>
<keyword evidence="3 8" id="KW-0813">Transport</keyword>
<comment type="caution">
    <text evidence="12">The sequence shown here is derived from an EMBL/GenBank/DDBJ whole genome shotgun (WGS) entry which is preliminary data.</text>
</comment>
<dbReference type="InterPro" id="IPR050360">
    <property type="entry name" value="MFS_Sugar_Transporters"/>
</dbReference>
<dbReference type="PROSITE" id="PS50850">
    <property type="entry name" value="MFS"/>
    <property type="match status" value="1"/>
</dbReference>
<organism evidence="12 13">
    <name type="scientific">Ceratobasidium theobromae</name>
    <dbReference type="NCBI Taxonomy" id="1582974"/>
    <lineage>
        <taxon>Eukaryota</taxon>
        <taxon>Fungi</taxon>
        <taxon>Dikarya</taxon>
        <taxon>Basidiomycota</taxon>
        <taxon>Agaricomycotina</taxon>
        <taxon>Agaricomycetes</taxon>
        <taxon>Cantharellales</taxon>
        <taxon>Ceratobasidiaceae</taxon>
        <taxon>Ceratobasidium</taxon>
    </lineage>
</organism>
<feature type="transmembrane region" description="Helical" evidence="10">
    <location>
        <begin position="356"/>
        <end position="380"/>
    </location>
</feature>
<feature type="domain" description="Major facilitator superfamily (MFS) profile" evidence="11">
    <location>
        <begin position="72"/>
        <end position="538"/>
    </location>
</feature>
<name>A0A5N5QUN2_9AGAM</name>
<dbReference type="NCBIfam" id="TIGR00879">
    <property type="entry name" value="SP"/>
    <property type="match status" value="1"/>
</dbReference>
<dbReference type="Gene3D" id="1.20.1250.20">
    <property type="entry name" value="MFS general substrate transporter like domains"/>
    <property type="match status" value="1"/>
</dbReference>
<feature type="transmembrane region" description="Helical" evidence="10">
    <location>
        <begin position="256"/>
        <end position="277"/>
    </location>
</feature>
<dbReference type="InterPro" id="IPR003663">
    <property type="entry name" value="Sugar/inositol_transpt"/>
</dbReference>
<feature type="transmembrane region" description="Helical" evidence="10">
    <location>
        <begin position="447"/>
        <end position="473"/>
    </location>
</feature>
<protein>
    <submittedName>
        <fullName evidence="12">MFS sugar transporter-like protein</fullName>
    </submittedName>
</protein>
<dbReference type="EMBL" id="SSOP01000015">
    <property type="protein sequence ID" value="KAB5594886.1"/>
    <property type="molecule type" value="Genomic_DNA"/>
</dbReference>
<dbReference type="PROSITE" id="PS00217">
    <property type="entry name" value="SUGAR_TRANSPORT_2"/>
    <property type="match status" value="1"/>
</dbReference>
<keyword evidence="5 10" id="KW-1133">Transmembrane helix</keyword>
<keyword evidence="13" id="KW-1185">Reference proteome</keyword>
<feature type="transmembrane region" description="Helical" evidence="10">
    <location>
        <begin position="118"/>
        <end position="138"/>
    </location>
</feature>
<feature type="transmembrane region" description="Helical" evidence="10">
    <location>
        <begin position="206"/>
        <end position="225"/>
    </location>
</feature>
<comment type="catalytic activity">
    <reaction evidence="7">
        <text>myo-inositol(out) + H(+)(out) = myo-inositol(in) + H(+)(in)</text>
        <dbReference type="Rhea" id="RHEA:60364"/>
        <dbReference type="ChEBI" id="CHEBI:15378"/>
        <dbReference type="ChEBI" id="CHEBI:17268"/>
    </reaction>
</comment>
<evidence type="ECO:0000256" key="2">
    <source>
        <dbReference type="ARBA" id="ARBA00010992"/>
    </source>
</evidence>
<feature type="transmembrane region" description="Helical" evidence="10">
    <location>
        <begin position="150"/>
        <end position="168"/>
    </location>
</feature>
<dbReference type="InterPro" id="IPR020846">
    <property type="entry name" value="MFS_dom"/>
</dbReference>
<dbReference type="PANTHER" id="PTHR48022">
    <property type="entry name" value="PLASTIDIC GLUCOSE TRANSPORTER 4"/>
    <property type="match status" value="1"/>
</dbReference>
<feature type="transmembrane region" description="Helical" evidence="10">
    <location>
        <begin position="511"/>
        <end position="534"/>
    </location>
</feature>
<keyword evidence="6 10" id="KW-0472">Membrane</keyword>
<comment type="similarity">
    <text evidence="2 8">Belongs to the major facilitator superfamily. Sugar transporter (TC 2.A.1.1) family.</text>
</comment>
<dbReference type="FunFam" id="1.20.1250.20:FF:000061">
    <property type="entry name" value="MFS sugar transporter"/>
    <property type="match status" value="1"/>
</dbReference>